<dbReference type="InterPro" id="IPR011042">
    <property type="entry name" value="6-blade_b-propeller_TolB-like"/>
</dbReference>
<dbReference type="PANTHER" id="PTHR10426">
    <property type="entry name" value="STRICTOSIDINE SYNTHASE-RELATED"/>
    <property type="match status" value="1"/>
</dbReference>
<dbReference type="SUPFAM" id="SSF63829">
    <property type="entry name" value="Calcium-dependent phosphotriesterase"/>
    <property type="match status" value="1"/>
</dbReference>
<evidence type="ECO:0000256" key="1">
    <source>
        <dbReference type="ARBA" id="ARBA00009191"/>
    </source>
</evidence>
<feature type="domain" description="Strictosidine synthase conserved region" evidence="5">
    <location>
        <begin position="205"/>
        <end position="285"/>
    </location>
</feature>
<reference evidence="7" key="2">
    <citation type="submission" date="2015-08" db="UniProtKB">
        <authorList>
            <consortium name="WormBaseParasite"/>
        </authorList>
    </citation>
    <scope>IDENTIFICATION</scope>
</reference>
<keyword evidence="6" id="KW-1185">Reference proteome</keyword>
<keyword evidence="4" id="KW-0472">Membrane</keyword>
<keyword evidence="2" id="KW-0597">Phosphoprotein</keyword>
<evidence type="ECO:0000259" key="5">
    <source>
        <dbReference type="Pfam" id="PF03088"/>
    </source>
</evidence>
<feature type="transmembrane region" description="Helical" evidence="4">
    <location>
        <begin position="31"/>
        <end position="50"/>
    </location>
</feature>
<proteinExistence type="inferred from homology"/>
<accession>A0A0K0G2U1</accession>
<dbReference type="InterPro" id="IPR018119">
    <property type="entry name" value="Strictosidine_synth_cons-reg"/>
</dbReference>
<dbReference type="PANTHER" id="PTHR10426:SF88">
    <property type="entry name" value="ADIPOCYTE PLASMA MEMBRANE-ASSOCIATED PROTEIN HEMOMUCIN-RELATED"/>
    <property type="match status" value="1"/>
</dbReference>
<keyword evidence="4" id="KW-1133">Transmembrane helix</keyword>
<evidence type="ECO:0000313" key="6">
    <source>
        <dbReference type="Proteomes" id="UP000035680"/>
    </source>
</evidence>
<evidence type="ECO:0000313" key="7">
    <source>
        <dbReference type="WBParaSite" id="SVE_1904200.1"/>
    </source>
</evidence>
<comment type="similarity">
    <text evidence="1">Belongs to the strictosidine synthase family.</text>
</comment>
<dbReference type="Pfam" id="PF03088">
    <property type="entry name" value="Str_synth"/>
    <property type="match status" value="1"/>
</dbReference>
<dbReference type="AlphaFoldDB" id="A0A0K0G2U1"/>
<evidence type="ECO:0000256" key="3">
    <source>
        <dbReference type="ARBA" id="ARBA00023180"/>
    </source>
</evidence>
<evidence type="ECO:0000256" key="4">
    <source>
        <dbReference type="SAM" id="Phobius"/>
    </source>
</evidence>
<keyword evidence="3" id="KW-0325">Glycoprotein</keyword>
<organism evidence="6 7">
    <name type="scientific">Strongyloides venezuelensis</name>
    <name type="common">Threadworm</name>
    <dbReference type="NCBI Taxonomy" id="75913"/>
    <lineage>
        <taxon>Eukaryota</taxon>
        <taxon>Metazoa</taxon>
        <taxon>Ecdysozoa</taxon>
        <taxon>Nematoda</taxon>
        <taxon>Chromadorea</taxon>
        <taxon>Rhabditida</taxon>
        <taxon>Tylenchina</taxon>
        <taxon>Panagrolaimomorpha</taxon>
        <taxon>Strongyloidoidea</taxon>
        <taxon>Strongyloididae</taxon>
        <taxon>Strongyloides</taxon>
    </lineage>
</organism>
<dbReference type="GO" id="GO:0012505">
    <property type="term" value="C:endomembrane system"/>
    <property type="evidence" value="ECO:0007669"/>
    <property type="project" value="TreeGrafter"/>
</dbReference>
<dbReference type="Gene3D" id="2.120.10.30">
    <property type="entry name" value="TolB, C-terminal domain"/>
    <property type="match status" value="1"/>
</dbReference>
<dbReference type="Proteomes" id="UP000035680">
    <property type="component" value="Unassembled WGS sequence"/>
</dbReference>
<reference evidence="6" key="1">
    <citation type="submission" date="2014-07" db="EMBL/GenBank/DDBJ databases">
        <authorList>
            <person name="Martin A.A"/>
            <person name="De Silva N."/>
        </authorList>
    </citation>
    <scope>NUCLEOTIDE SEQUENCE</scope>
</reference>
<sequence>MSKKIRSYNRKDTKKPSAKELFSKLRLTKHAIIQSITFSLIISLSISFFFNLGPTNPQAYSVKKNIEISKKVEIKNLECKNRIISDYIKGPECLLYNEERNSIFSGSRNGSIIELDIDTLKIKKVYSIFNNNNKKINCDGSSYTLPKCGRPLGIHFGVTSTTRNTLYVADGIFGIYSLDLNSQKIAVIEDSREREGNSKKMYGNDLVVTKTGIYFSISSTKFDDHEYLYDVLEHSNNGKIMFYDFETKRISEIMKDLYFPNGIQFIENKEILLVGEMTKMRIIKIDLKKEKAVSEKFIEYLPGYVDNIRVIQKNNVKQLIVPIPEQVTDSDEIFANHSGLRRMLTSIFQYPIIEKIICFLSNDNSIFQYYDIETGDYLETYNVPFKGLSISHVLHLPNLNTFYFGSDNGNHIYACQLSA</sequence>
<keyword evidence="4" id="KW-0812">Transmembrane</keyword>
<dbReference type="STRING" id="75913.A0A0K0G2U1"/>
<evidence type="ECO:0000256" key="2">
    <source>
        <dbReference type="ARBA" id="ARBA00022553"/>
    </source>
</evidence>
<dbReference type="GO" id="GO:0016787">
    <property type="term" value="F:hydrolase activity"/>
    <property type="evidence" value="ECO:0007669"/>
    <property type="project" value="TreeGrafter"/>
</dbReference>
<dbReference type="WBParaSite" id="SVE_1904200.1">
    <property type="protein sequence ID" value="SVE_1904200.1"/>
    <property type="gene ID" value="SVE_1904200"/>
</dbReference>
<protein>
    <submittedName>
        <fullName evidence="7">Str_synth domain-containing protein</fullName>
    </submittedName>
</protein>
<name>A0A0K0G2U1_STRVS</name>